<sequence>MRSGWKLSLLGISILLLTGCTEKTEELVNQGTEVIDNVVGTGTEVMDNVQKVDAEVTNVVSSFSVKVQLVQELEYDYNEEKFNLEELFDAVLEDPKWEAGEIEGVDVVKVTGGIKEDILSKEADGYKHEEIISDVLNETARISFVFPFYEG</sequence>
<keyword evidence="2" id="KW-1185">Reference proteome</keyword>
<dbReference type="RefSeq" id="WP_077591130.1">
    <property type="nucleotide sequence ID" value="NZ_CP019641.1"/>
</dbReference>
<dbReference type="EMBL" id="CP019641">
    <property type="protein sequence ID" value="AQQ55270.1"/>
    <property type="molecule type" value="Genomic_DNA"/>
</dbReference>
<evidence type="ECO:0000313" key="1">
    <source>
        <dbReference type="EMBL" id="AQQ55270.1"/>
    </source>
</evidence>
<dbReference type="PROSITE" id="PS51257">
    <property type="entry name" value="PROKAR_LIPOPROTEIN"/>
    <property type="match status" value="1"/>
</dbReference>
<geneLocation type="plasmid" evidence="1 2">
    <name>unnamed1</name>
</geneLocation>
<keyword evidence="1" id="KW-0614">Plasmid</keyword>
<accession>A0A1Q2L497</accession>
<name>A0A1Q2L497_9BACL</name>
<dbReference type="AlphaFoldDB" id="A0A1Q2L497"/>
<protein>
    <recommendedName>
        <fullName evidence="3">Lipoprotein</fullName>
    </recommendedName>
</protein>
<proteinExistence type="predicted"/>
<gene>
    <name evidence="1" type="ORF">B0X71_19000</name>
</gene>
<dbReference type="Proteomes" id="UP000188184">
    <property type="component" value="Plasmid unnamed1"/>
</dbReference>
<reference evidence="1 2" key="1">
    <citation type="submission" date="2017-02" db="EMBL/GenBank/DDBJ databases">
        <title>The complete genomic sequence of a novel cold adapted crude oil-degrading bacterium Planococcus qaidamina Y42.</title>
        <authorList>
            <person name="Yang R."/>
        </authorList>
    </citation>
    <scope>NUCLEOTIDE SEQUENCE [LARGE SCALE GENOMIC DNA]</scope>
    <source>
        <strain evidence="1 2">Y42</strain>
        <plasmid evidence="1 2">unnamed1</plasmid>
    </source>
</reference>
<dbReference type="OrthoDB" id="9967970at2"/>
<organism evidence="1 2">
    <name type="scientific">Planococcus lenghuensis</name>
    <dbReference type="NCBI Taxonomy" id="2213202"/>
    <lineage>
        <taxon>Bacteria</taxon>
        <taxon>Bacillati</taxon>
        <taxon>Bacillota</taxon>
        <taxon>Bacilli</taxon>
        <taxon>Bacillales</taxon>
        <taxon>Caryophanaceae</taxon>
        <taxon>Planococcus</taxon>
    </lineage>
</organism>
<evidence type="ECO:0008006" key="3">
    <source>
        <dbReference type="Google" id="ProtNLM"/>
    </source>
</evidence>
<evidence type="ECO:0000313" key="2">
    <source>
        <dbReference type="Proteomes" id="UP000188184"/>
    </source>
</evidence>
<dbReference type="KEGG" id="pmar:B0X71_19000"/>